<feature type="transmembrane region" description="Helical" evidence="7">
    <location>
        <begin position="392"/>
        <end position="410"/>
    </location>
</feature>
<evidence type="ECO:0000256" key="5">
    <source>
        <dbReference type="PROSITE-ProRule" id="PRU10141"/>
    </source>
</evidence>
<dbReference type="InterPro" id="IPR000719">
    <property type="entry name" value="Prot_kinase_dom"/>
</dbReference>
<dbReference type="Pfam" id="PF00069">
    <property type="entry name" value="Pkinase"/>
    <property type="match status" value="1"/>
</dbReference>
<feature type="transmembrane region" description="Helical" evidence="7">
    <location>
        <begin position="511"/>
        <end position="542"/>
    </location>
</feature>
<dbReference type="EMBL" id="CP036275">
    <property type="protein sequence ID" value="QDU37123.1"/>
    <property type="molecule type" value="Genomic_DNA"/>
</dbReference>
<dbReference type="PANTHER" id="PTHR43289:SF6">
    <property type="entry name" value="SERINE_THREONINE-PROTEIN KINASE NEKL-3"/>
    <property type="match status" value="1"/>
</dbReference>
<evidence type="ECO:0000256" key="3">
    <source>
        <dbReference type="ARBA" id="ARBA00022777"/>
    </source>
</evidence>
<keyword evidence="7" id="KW-0472">Membrane</keyword>
<keyword evidence="1 9" id="KW-0808">Transferase</keyword>
<dbReference type="Proteomes" id="UP000320496">
    <property type="component" value="Chromosome"/>
</dbReference>
<dbReference type="InterPro" id="IPR008271">
    <property type="entry name" value="Ser/Thr_kinase_AS"/>
</dbReference>
<dbReference type="CDD" id="cd14014">
    <property type="entry name" value="STKc_PknB_like"/>
    <property type="match status" value="1"/>
</dbReference>
<dbReference type="SUPFAM" id="SSF56112">
    <property type="entry name" value="Protein kinase-like (PK-like)"/>
    <property type="match status" value="1"/>
</dbReference>
<dbReference type="RefSeq" id="WP_145367855.1">
    <property type="nucleotide sequence ID" value="NZ_CP036275.1"/>
</dbReference>
<feature type="transmembrane region" description="Helical" evidence="7">
    <location>
        <begin position="460"/>
        <end position="480"/>
    </location>
</feature>
<dbReference type="GO" id="GO:0005524">
    <property type="term" value="F:ATP binding"/>
    <property type="evidence" value="ECO:0007669"/>
    <property type="project" value="UniProtKB-UniRule"/>
</dbReference>
<keyword evidence="7" id="KW-1133">Transmembrane helix</keyword>
<reference evidence="9 10" key="1">
    <citation type="submission" date="2019-02" db="EMBL/GenBank/DDBJ databases">
        <title>Deep-cultivation of Planctomycetes and their phenomic and genomic characterization uncovers novel biology.</title>
        <authorList>
            <person name="Wiegand S."/>
            <person name="Jogler M."/>
            <person name="Boedeker C."/>
            <person name="Pinto D."/>
            <person name="Vollmers J."/>
            <person name="Rivas-Marin E."/>
            <person name="Kohn T."/>
            <person name="Peeters S.H."/>
            <person name="Heuer A."/>
            <person name="Rast P."/>
            <person name="Oberbeckmann S."/>
            <person name="Bunk B."/>
            <person name="Jeske O."/>
            <person name="Meyerdierks A."/>
            <person name="Storesund J.E."/>
            <person name="Kallscheuer N."/>
            <person name="Luecker S."/>
            <person name="Lage O.M."/>
            <person name="Pohl T."/>
            <person name="Merkel B.J."/>
            <person name="Hornburger P."/>
            <person name="Mueller R.-W."/>
            <person name="Bruemmer F."/>
            <person name="Labrenz M."/>
            <person name="Spormann A.M."/>
            <person name="Op den Camp H."/>
            <person name="Overmann J."/>
            <person name="Amann R."/>
            <person name="Jetten M.S.M."/>
            <person name="Mascher T."/>
            <person name="Medema M.H."/>
            <person name="Devos D.P."/>
            <person name="Kaster A.-K."/>
            <person name="Ovreas L."/>
            <person name="Rohde M."/>
            <person name="Galperin M.Y."/>
            <person name="Jogler C."/>
        </authorList>
    </citation>
    <scope>NUCLEOTIDE SEQUENCE [LARGE SCALE GENOMIC DNA]</scope>
    <source>
        <strain evidence="9 10">Mal4</strain>
    </source>
</reference>
<dbReference type="PANTHER" id="PTHR43289">
    <property type="entry name" value="MITOGEN-ACTIVATED PROTEIN KINASE KINASE KINASE 20-RELATED"/>
    <property type="match status" value="1"/>
</dbReference>
<keyword evidence="10" id="KW-1185">Reference proteome</keyword>
<sequence>MRKSDPTSDERLADLLDELLLRQRQGEPIDINRFVQAAPDLADELRQLWATVQMAEDFVSDPSPGEPPAPDLLPEATPTTTAEVPRRAGDFELLEELGRGGMGIVYRARQIDLNRVVALKMLLQGDLATETDLERFRAESASAARLDHPHIVHVYEVGELEGRPYFTMRYVEGSTLARRLIDGPLPPRDAARLLIPVCRAIAHAHRQGVLHRDLKPSNILIDASGRPFVSDFGLAKRIPAAGQDPAAASTLTHSGAIVGTPGYMAPEQALGNRGEVSPATDIYSLGAILYATLTGRAPFQSASPVDTVLMVLEQEPPPPRLLNPNADPDLEMIALKALQKPADLRYVTADDLADDLESFLRHEPIAARSSHFSQILSRAFRPTHHIGVLENWGLLWMWHAFVLLVLCLVTNWMQHVPVRERLAYAGLWTFGLGTWALIFWNLRRRAGPVTFVERQIAHVWAASMACSTMLFLVEGLLGLAPLRLSPVLALIAGAVFVVKAGILSGEFYIPALLLFLTCIPMALFPAAGLSIFGIVSAACFFVPGLKFYRQRRAESRTESHA</sequence>
<dbReference type="AlphaFoldDB" id="A0A517Z3S2"/>
<dbReference type="PROSITE" id="PS00108">
    <property type="entry name" value="PROTEIN_KINASE_ST"/>
    <property type="match status" value="1"/>
</dbReference>
<proteinExistence type="predicted"/>
<keyword evidence="4 5" id="KW-0067">ATP-binding</keyword>
<dbReference type="GO" id="GO:0004674">
    <property type="term" value="F:protein serine/threonine kinase activity"/>
    <property type="evidence" value="ECO:0007669"/>
    <property type="project" value="UniProtKB-EC"/>
</dbReference>
<gene>
    <name evidence="9" type="primary">prkC_6</name>
    <name evidence="9" type="ORF">Mal4_14310</name>
</gene>
<dbReference type="InterPro" id="IPR017441">
    <property type="entry name" value="Protein_kinase_ATP_BS"/>
</dbReference>
<evidence type="ECO:0000259" key="8">
    <source>
        <dbReference type="PROSITE" id="PS50011"/>
    </source>
</evidence>
<feature type="transmembrane region" description="Helical" evidence="7">
    <location>
        <begin position="487"/>
        <end position="505"/>
    </location>
</feature>
<feature type="domain" description="Protein kinase" evidence="8">
    <location>
        <begin position="91"/>
        <end position="360"/>
    </location>
</feature>
<evidence type="ECO:0000256" key="7">
    <source>
        <dbReference type="SAM" id="Phobius"/>
    </source>
</evidence>
<evidence type="ECO:0000313" key="10">
    <source>
        <dbReference type="Proteomes" id="UP000320496"/>
    </source>
</evidence>
<dbReference type="Gene3D" id="1.10.510.10">
    <property type="entry name" value="Transferase(Phosphotransferase) domain 1"/>
    <property type="match status" value="1"/>
</dbReference>
<dbReference type="OrthoDB" id="6111975at2"/>
<protein>
    <submittedName>
        <fullName evidence="9">Serine/threonine-protein kinase PrkC</fullName>
        <ecNumber evidence="9">2.7.11.1</ecNumber>
    </submittedName>
</protein>
<keyword evidence="3 9" id="KW-0418">Kinase</keyword>
<accession>A0A517Z3S2</accession>
<keyword evidence="2 5" id="KW-0547">Nucleotide-binding</keyword>
<keyword evidence="7" id="KW-0812">Transmembrane</keyword>
<feature type="region of interest" description="Disordered" evidence="6">
    <location>
        <begin position="58"/>
        <end position="80"/>
    </location>
</feature>
<feature type="binding site" evidence="5">
    <location>
        <position position="120"/>
    </location>
    <ligand>
        <name>ATP</name>
        <dbReference type="ChEBI" id="CHEBI:30616"/>
    </ligand>
</feature>
<evidence type="ECO:0000256" key="1">
    <source>
        <dbReference type="ARBA" id="ARBA00022679"/>
    </source>
</evidence>
<organism evidence="9 10">
    <name type="scientific">Maioricimonas rarisocia</name>
    <dbReference type="NCBI Taxonomy" id="2528026"/>
    <lineage>
        <taxon>Bacteria</taxon>
        <taxon>Pseudomonadati</taxon>
        <taxon>Planctomycetota</taxon>
        <taxon>Planctomycetia</taxon>
        <taxon>Planctomycetales</taxon>
        <taxon>Planctomycetaceae</taxon>
        <taxon>Maioricimonas</taxon>
    </lineage>
</organism>
<dbReference type="Gene3D" id="3.30.200.20">
    <property type="entry name" value="Phosphorylase Kinase, domain 1"/>
    <property type="match status" value="1"/>
</dbReference>
<name>A0A517Z3S2_9PLAN</name>
<feature type="transmembrane region" description="Helical" evidence="7">
    <location>
        <begin position="422"/>
        <end position="440"/>
    </location>
</feature>
<dbReference type="SMART" id="SM00220">
    <property type="entry name" value="S_TKc"/>
    <property type="match status" value="1"/>
</dbReference>
<dbReference type="EC" id="2.7.11.1" evidence="9"/>
<dbReference type="PROSITE" id="PS00107">
    <property type="entry name" value="PROTEIN_KINASE_ATP"/>
    <property type="match status" value="1"/>
</dbReference>
<evidence type="ECO:0000256" key="6">
    <source>
        <dbReference type="SAM" id="MobiDB-lite"/>
    </source>
</evidence>
<dbReference type="InterPro" id="IPR011009">
    <property type="entry name" value="Kinase-like_dom_sf"/>
</dbReference>
<dbReference type="KEGG" id="mri:Mal4_14310"/>
<evidence type="ECO:0000256" key="4">
    <source>
        <dbReference type="ARBA" id="ARBA00022840"/>
    </source>
</evidence>
<evidence type="ECO:0000313" key="9">
    <source>
        <dbReference type="EMBL" id="QDU37123.1"/>
    </source>
</evidence>
<evidence type="ECO:0000256" key="2">
    <source>
        <dbReference type="ARBA" id="ARBA00022741"/>
    </source>
</evidence>
<dbReference type="PROSITE" id="PS50011">
    <property type="entry name" value="PROTEIN_KINASE_DOM"/>
    <property type="match status" value="1"/>
</dbReference>